<proteinExistence type="predicted"/>
<dbReference type="InterPro" id="IPR001460">
    <property type="entry name" value="PCN-bd_Tpept"/>
</dbReference>
<sequence>MDGGLALHEDVVDNGVIAPSAYHCRAPRPHKEVALHQCAAVAIIEVHGHHVHEGSGLLDDPPYIREPVVPDDGPAHSEVAPGIDGAGIAGLVLVDCRDGAILALASTPGFDLTDIRTRYEELADPKRTPGRPLHDHAAEGWEPPGSTVKPLIGLAAMMEGVYRPGESVTTRGYMDMWQGKRVLRDHRPYDSGGTYTMRTALKHSVNTFFATLAQRVGPEKLCAWHRRFGFGVNNALDVGWQEPGILPTPATHRPWLPSDTWRMGIGQYCSASPLQLVTIAACIGNGGTIVRPYLNRDLAGRTQADHLDIPRAVLAELRAGMEAVTEPGGTASHLVLGGPAKGLRVAAKTGTSEWGSAAMRAAGQAPDHAWLIGYAPADAPTVAFAIFIRCGMSGGRGCSGVAKRVLEVWFERHPPG</sequence>
<dbReference type="GO" id="GO:0005886">
    <property type="term" value="C:plasma membrane"/>
    <property type="evidence" value="ECO:0007669"/>
    <property type="project" value="TreeGrafter"/>
</dbReference>
<evidence type="ECO:0000259" key="2">
    <source>
        <dbReference type="Pfam" id="PF00905"/>
    </source>
</evidence>
<comment type="caution">
    <text evidence="3">The sequence shown here is derived from an EMBL/GenBank/DDBJ whole genome shotgun (WGS) entry which is preliminary data.</text>
</comment>
<dbReference type="GO" id="GO:0071555">
    <property type="term" value="P:cell wall organization"/>
    <property type="evidence" value="ECO:0007669"/>
    <property type="project" value="TreeGrafter"/>
</dbReference>
<dbReference type="SUPFAM" id="SSF56601">
    <property type="entry name" value="beta-lactamase/transpeptidase-like"/>
    <property type="match status" value="1"/>
</dbReference>
<dbReference type="GO" id="GO:0071972">
    <property type="term" value="F:peptidoglycan L,D-transpeptidase activity"/>
    <property type="evidence" value="ECO:0007669"/>
    <property type="project" value="TreeGrafter"/>
</dbReference>
<dbReference type="Pfam" id="PF00905">
    <property type="entry name" value="Transpeptidase"/>
    <property type="match status" value="1"/>
</dbReference>
<dbReference type="GO" id="GO:0008658">
    <property type="term" value="F:penicillin binding"/>
    <property type="evidence" value="ECO:0007669"/>
    <property type="project" value="InterPro"/>
</dbReference>
<feature type="domain" description="Penicillin-binding protein transpeptidase" evidence="2">
    <location>
        <begin position="91"/>
        <end position="391"/>
    </location>
</feature>
<dbReference type="PANTHER" id="PTHR30627">
    <property type="entry name" value="PEPTIDOGLYCAN D,D-TRANSPEPTIDASE"/>
    <property type="match status" value="1"/>
</dbReference>
<dbReference type="InterPro" id="IPR050515">
    <property type="entry name" value="Beta-lactam/transpept"/>
</dbReference>
<dbReference type="PANTHER" id="PTHR30627:SF2">
    <property type="entry name" value="PEPTIDOGLYCAN D,D-TRANSPEPTIDASE MRDA"/>
    <property type="match status" value="1"/>
</dbReference>
<accession>A0A7V4LC21</accession>
<dbReference type="AlphaFoldDB" id="A0A7V4LC21"/>
<dbReference type="Gene3D" id="3.40.710.10">
    <property type="entry name" value="DD-peptidase/beta-lactamase superfamily"/>
    <property type="match status" value="1"/>
</dbReference>
<gene>
    <name evidence="3" type="ORF">ENT08_01495</name>
</gene>
<evidence type="ECO:0000256" key="1">
    <source>
        <dbReference type="SAM" id="MobiDB-lite"/>
    </source>
</evidence>
<dbReference type="InterPro" id="IPR012338">
    <property type="entry name" value="Beta-lactam/transpept-like"/>
</dbReference>
<organism evidence="3">
    <name type="scientific">Desulfobacca acetoxidans</name>
    <dbReference type="NCBI Taxonomy" id="60893"/>
    <lineage>
        <taxon>Bacteria</taxon>
        <taxon>Pseudomonadati</taxon>
        <taxon>Thermodesulfobacteriota</taxon>
        <taxon>Desulfobaccia</taxon>
        <taxon>Desulfobaccales</taxon>
        <taxon>Desulfobaccaceae</taxon>
        <taxon>Desulfobacca</taxon>
    </lineage>
</organism>
<dbReference type="EMBL" id="DSXI01000085">
    <property type="protein sequence ID" value="HGS04411.1"/>
    <property type="molecule type" value="Genomic_DNA"/>
</dbReference>
<feature type="region of interest" description="Disordered" evidence="1">
    <location>
        <begin position="124"/>
        <end position="144"/>
    </location>
</feature>
<name>A0A7V4LC21_9BACT</name>
<evidence type="ECO:0000313" key="3">
    <source>
        <dbReference type="EMBL" id="HGS04411.1"/>
    </source>
</evidence>
<feature type="compositionally biased region" description="Basic and acidic residues" evidence="1">
    <location>
        <begin position="124"/>
        <end position="139"/>
    </location>
</feature>
<reference evidence="3" key="1">
    <citation type="journal article" date="2020" name="mSystems">
        <title>Genome- and Community-Level Interaction Insights into Carbon Utilization and Element Cycling Functions of Hydrothermarchaeota in Hydrothermal Sediment.</title>
        <authorList>
            <person name="Zhou Z."/>
            <person name="Liu Y."/>
            <person name="Xu W."/>
            <person name="Pan J."/>
            <person name="Luo Z.H."/>
            <person name="Li M."/>
        </authorList>
    </citation>
    <scope>NUCLEOTIDE SEQUENCE [LARGE SCALE GENOMIC DNA]</scope>
    <source>
        <strain evidence="3">SpSt-548</strain>
    </source>
</reference>
<protein>
    <recommendedName>
        <fullName evidence="2">Penicillin-binding protein transpeptidase domain-containing protein</fullName>
    </recommendedName>
</protein>